<sequence length="82" mass="8820">MQHVVALVVAIAIAVAVTLTLDDRDTTLPYVPSANCIYLLSNLAPAGVRGPLGRLQRNTREESLESPEATLRDYAAWSLATV</sequence>
<feature type="signal peptide" evidence="1">
    <location>
        <begin position="1"/>
        <end position="18"/>
    </location>
</feature>
<evidence type="ECO:0000313" key="2">
    <source>
        <dbReference type="EMBL" id="KAK1465915.1"/>
    </source>
</evidence>
<feature type="chain" id="PRO_5042504220" evidence="1">
    <location>
        <begin position="19"/>
        <end position="82"/>
    </location>
</feature>
<evidence type="ECO:0000313" key="3">
    <source>
        <dbReference type="Proteomes" id="UP001239795"/>
    </source>
</evidence>
<reference evidence="2 3" key="1">
    <citation type="submission" date="2016-10" db="EMBL/GenBank/DDBJ databases">
        <title>The genome sequence of Colletotrichum fioriniae PJ7.</title>
        <authorList>
            <person name="Baroncelli R."/>
        </authorList>
    </citation>
    <scope>NUCLEOTIDE SEQUENCE [LARGE SCALE GENOMIC DNA]</scope>
    <source>
        <strain evidence="2">Col 31</strain>
    </source>
</reference>
<protein>
    <submittedName>
        <fullName evidence="2">Uncharacterized protein</fullName>
    </submittedName>
</protein>
<proteinExistence type="predicted"/>
<gene>
    <name evidence="2" type="ORF">CMEL01_11907</name>
</gene>
<dbReference type="AlphaFoldDB" id="A0AAI9UW67"/>
<accession>A0AAI9UW67</accession>
<evidence type="ECO:0000256" key="1">
    <source>
        <dbReference type="SAM" id="SignalP"/>
    </source>
</evidence>
<dbReference type="Proteomes" id="UP001239795">
    <property type="component" value="Unassembled WGS sequence"/>
</dbReference>
<organism evidence="2 3">
    <name type="scientific">Colletotrichum melonis</name>
    <dbReference type="NCBI Taxonomy" id="1209925"/>
    <lineage>
        <taxon>Eukaryota</taxon>
        <taxon>Fungi</taxon>
        <taxon>Dikarya</taxon>
        <taxon>Ascomycota</taxon>
        <taxon>Pezizomycotina</taxon>
        <taxon>Sordariomycetes</taxon>
        <taxon>Hypocreomycetidae</taxon>
        <taxon>Glomerellales</taxon>
        <taxon>Glomerellaceae</taxon>
        <taxon>Colletotrichum</taxon>
        <taxon>Colletotrichum acutatum species complex</taxon>
    </lineage>
</organism>
<dbReference type="EMBL" id="MLGG01000004">
    <property type="protein sequence ID" value="KAK1465915.1"/>
    <property type="molecule type" value="Genomic_DNA"/>
</dbReference>
<keyword evidence="3" id="KW-1185">Reference proteome</keyword>
<comment type="caution">
    <text evidence="2">The sequence shown here is derived from an EMBL/GenBank/DDBJ whole genome shotgun (WGS) entry which is preliminary data.</text>
</comment>
<keyword evidence="1" id="KW-0732">Signal</keyword>
<name>A0AAI9UW67_9PEZI</name>